<evidence type="ECO:0000256" key="2">
    <source>
        <dbReference type="ARBA" id="ARBA00022475"/>
    </source>
</evidence>
<evidence type="ECO:0000313" key="8">
    <source>
        <dbReference type="EMBL" id="VGO17296.1"/>
    </source>
</evidence>
<evidence type="ECO:0000256" key="4">
    <source>
        <dbReference type="ARBA" id="ARBA00022679"/>
    </source>
</evidence>
<protein>
    <recommendedName>
        <fullName evidence="10">Phosphatidylinositol mannoside acyltransferase</fullName>
    </recommendedName>
</protein>
<evidence type="ECO:0000256" key="7">
    <source>
        <dbReference type="SAM" id="Phobius"/>
    </source>
</evidence>
<evidence type="ECO:0000313" key="9">
    <source>
        <dbReference type="Proteomes" id="UP000366872"/>
    </source>
</evidence>
<keyword evidence="4" id="KW-0808">Transferase</keyword>
<dbReference type="PANTHER" id="PTHR30606:SF10">
    <property type="entry name" value="PHOSPHATIDYLINOSITOL MANNOSIDE ACYLTRANSFERASE"/>
    <property type="match status" value="1"/>
</dbReference>
<evidence type="ECO:0000256" key="6">
    <source>
        <dbReference type="ARBA" id="ARBA00023315"/>
    </source>
</evidence>
<keyword evidence="7" id="KW-0812">Transmembrane</keyword>
<accession>A0A6C2UDK6</accession>
<dbReference type="EMBL" id="CAAHFG010000004">
    <property type="protein sequence ID" value="VGO17296.1"/>
    <property type="molecule type" value="Genomic_DNA"/>
</dbReference>
<comment type="subcellular location">
    <subcellularLocation>
        <location evidence="1">Cell inner membrane</location>
    </subcellularLocation>
</comment>
<keyword evidence="5 7" id="KW-0472">Membrane</keyword>
<proteinExistence type="predicted"/>
<dbReference type="RefSeq" id="WP_136082780.1">
    <property type="nucleotide sequence ID" value="NZ_CAAHFG010000004.1"/>
</dbReference>
<dbReference type="GO" id="GO:0016746">
    <property type="term" value="F:acyltransferase activity"/>
    <property type="evidence" value="ECO:0007669"/>
    <property type="project" value="UniProtKB-KW"/>
</dbReference>
<organism evidence="8 9">
    <name type="scientific">Pontiella desulfatans</name>
    <dbReference type="NCBI Taxonomy" id="2750659"/>
    <lineage>
        <taxon>Bacteria</taxon>
        <taxon>Pseudomonadati</taxon>
        <taxon>Kiritimatiellota</taxon>
        <taxon>Kiritimatiellia</taxon>
        <taxon>Kiritimatiellales</taxon>
        <taxon>Pontiellaceae</taxon>
        <taxon>Pontiella</taxon>
    </lineage>
</organism>
<evidence type="ECO:0000256" key="1">
    <source>
        <dbReference type="ARBA" id="ARBA00004533"/>
    </source>
</evidence>
<gene>
    <name evidence="8" type="ORF">PDESU_05892</name>
</gene>
<dbReference type="Pfam" id="PF03279">
    <property type="entry name" value="Lip_A_acyltrans"/>
    <property type="match status" value="1"/>
</dbReference>
<keyword evidence="6" id="KW-0012">Acyltransferase</keyword>
<name>A0A6C2UDK6_PONDE</name>
<evidence type="ECO:0000256" key="3">
    <source>
        <dbReference type="ARBA" id="ARBA00022519"/>
    </source>
</evidence>
<dbReference type="Proteomes" id="UP000366872">
    <property type="component" value="Unassembled WGS sequence"/>
</dbReference>
<keyword evidence="3" id="KW-0997">Cell inner membrane</keyword>
<evidence type="ECO:0008006" key="10">
    <source>
        <dbReference type="Google" id="ProtNLM"/>
    </source>
</evidence>
<keyword evidence="2" id="KW-1003">Cell membrane</keyword>
<sequence length="299" mass="34119">MHRPKHVVEYLLFRSIAGLVLILPLRAALGLAWLVAAGTHFLGRVNVERTRNRIREVFGEQKTEKEVRRIAWLAWRNLCFSAIEQIRFPKLTLAKIRKQPMGSLEGDLKKIMEGCESGFIMTTAHFGNWEIAAIAGDLIGLPLFTIVRKQKNPLMNDYINKMRCSFNLELIYRESNIWKSVVDRIKQGKVLAILPDVNVRKGATVDYLNNKATVAPGAAHFAQLANCPIYPVMARRIGWTQHDATLLAPILPDPEADKKADQQRIMQEIMAAFSKEVLKAPEQYFWYNKRWVLDPKSGN</sequence>
<dbReference type="GO" id="GO:0005886">
    <property type="term" value="C:plasma membrane"/>
    <property type="evidence" value="ECO:0007669"/>
    <property type="project" value="UniProtKB-SubCell"/>
</dbReference>
<dbReference type="AlphaFoldDB" id="A0A6C2UDK6"/>
<evidence type="ECO:0000256" key="5">
    <source>
        <dbReference type="ARBA" id="ARBA00023136"/>
    </source>
</evidence>
<feature type="transmembrane region" description="Helical" evidence="7">
    <location>
        <begin position="12"/>
        <end position="36"/>
    </location>
</feature>
<dbReference type="PANTHER" id="PTHR30606">
    <property type="entry name" value="LIPID A BIOSYNTHESIS LAUROYL ACYLTRANSFERASE"/>
    <property type="match status" value="1"/>
</dbReference>
<dbReference type="InterPro" id="IPR004960">
    <property type="entry name" value="LipA_acyltrans"/>
</dbReference>
<dbReference type="GO" id="GO:0009247">
    <property type="term" value="P:glycolipid biosynthetic process"/>
    <property type="evidence" value="ECO:0007669"/>
    <property type="project" value="UniProtKB-ARBA"/>
</dbReference>
<reference evidence="8 9" key="1">
    <citation type="submission" date="2019-04" db="EMBL/GenBank/DDBJ databases">
        <authorList>
            <person name="Van Vliet M D."/>
        </authorList>
    </citation>
    <scope>NUCLEOTIDE SEQUENCE [LARGE SCALE GENOMIC DNA]</scope>
    <source>
        <strain evidence="8 9">F1</strain>
    </source>
</reference>
<keyword evidence="9" id="KW-1185">Reference proteome</keyword>
<dbReference type="CDD" id="cd07984">
    <property type="entry name" value="LPLAT_LABLAT-like"/>
    <property type="match status" value="1"/>
</dbReference>
<keyword evidence="7" id="KW-1133">Transmembrane helix</keyword>